<gene>
    <name evidence="2" type="ORF">C8D94_101118</name>
</gene>
<feature type="transmembrane region" description="Helical" evidence="1">
    <location>
        <begin position="48"/>
        <end position="67"/>
    </location>
</feature>
<organism evidence="2 3">
    <name type="scientific">Marinirhabdus gelatinilytica</name>
    <dbReference type="NCBI Taxonomy" id="1703343"/>
    <lineage>
        <taxon>Bacteria</taxon>
        <taxon>Pseudomonadati</taxon>
        <taxon>Bacteroidota</taxon>
        <taxon>Flavobacteriia</taxon>
        <taxon>Flavobacteriales</taxon>
        <taxon>Flavobacteriaceae</taxon>
    </lineage>
</organism>
<protein>
    <recommendedName>
        <fullName evidence="4">TspO/MBR related protein</fullName>
    </recommendedName>
</protein>
<feature type="transmembrane region" description="Helical" evidence="1">
    <location>
        <begin position="7"/>
        <end position="28"/>
    </location>
</feature>
<keyword evidence="3" id="KW-1185">Reference proteome</keyword>
<keyword evidence="1" id="KW-0472">Membrane</keyword>
<keyword evidence="1" id="KW-1133">Transmembrane helix</keyword>
<dbReference type="PANTHER" id="PTHR33802:SF1">
    <property type="entry name" value="XK-RELATED PROTEIN"/>
    <property type="match status" value="1"/>
</dbReference>
<dbReference type="AlphaFoldDB" id="A0A370QIU1"/>
<sequence length="266" mass="30113">MKKTLQIINIVAFLITIYFNYASSAGVFNNTTQADISANYETLFTPAGYAFAIWGVIYFLVFGFIVYQSRSLFVKVRDDAFILKTGWWFVLSCIANSLWCYLFVSDYILVSVFVIFLLLFCLLKIVWNNRMELDDEPISVIVFLWWPFVIYSGWLTVACIANVSAYLVKIDWNGWGISEVTWTLFLIGVATSINLIITWSRNMREFALAGAWALIAIAVANWETIGAVKVSALIAAGILVVSSSVHAFKNRATNPATKCLEYFKQR</sequence>
<feature type="transmembrane region" description="Helical" evidence="1">
    <location>
        <begin position="87"/>
        <end position="104"/>
    </location>
</feature>
<name>A0A370QIU1_9FLAO</name>
<reference evidence="2 3" key="1">
    <citation type="submission" date="2018-07" db="EMBL/GenBank/DDBJ databases">
        <title>Genomic Encyclopedia of Type Strains, Phase IV (KMG-IV): sequencing the most valuable type-strain genomes for metagenomic binning, comparative biology and taxonomic classification.</title>
        <authorList>
            <person name="Goeker M."/>
        </authorList>
    </citation>
    <scope>NUCLEOTIDE SEQUENCE [LARGE SCALE GENOMIC DNA]</scope>
    <source>
        <strain evidence="2 3">DSM 101478</strain>
    </source>
</reference>
<feature type="transmembrane region" description="Helical" evidence="1">
    <location>
        <begin position="228"/>
        <end position="248"/>
    </location>
</feature>
<dbReference type="InterPro" id="IPR038330">
    <property type="entry name" value="TspO/MBR-related_sf"/>
</dbReference>
<comment type="caution">
    <text evidence="2">The sequence shown here is derived from an EMBL/GenBank/DDBJ whole genome shotgun (WGS) entry which is preliminary data.</text>
</comment>
<feature type="transmembrane region" description="Helical" evidence="1">
    <location>
        <begin position="180"/>
        <end position="199"/>
    </location>
</feature>
<evidence type="ECO:0008006" key="4">
    <source>
        <dbReference type="Google" id="ProtNLM"/>
    </source>
</evidence>
<evidence type="ECO:0000256" key="1">
    <source>
        <dbReference type="SAM" id="Phobius"/>
    </source>
</evidence>
<proteinExistence type="predicted"/>
<dbReference type="Gene3D" id="1.20.1260.100">
    <property type="entry name" value="TspO/MBR protein"/>
    <property type="match status" value="1"/>
</dbReference>
<feature type="transmembrane region" description="Helical" evidence="1">
    <location>
        <begin position="206"/>
        <end position="222"/>
    </location>
</feature>
<accession>A0A370QIU1</accession>
<dbReference type="OrthoDB" id="5189031at2"/>
<dbReference type="RefSeq" id="WP_115121973.1">
    <property type="nucleotide sequence ID" value="NZ_QRAO01000001.1"/>
</dbReference>
<evidence type="ECO:0000313" key="3">
    <source>
        <dbReference type="Proteomes" id="UP000255317"/>
    </source>
</evidence>
<feature type="transmembrane region" description="Helical" evidence="1">
    <location>
        <begin position="139"/>
        <end position="168"/>
    </location>
</feature>
<evidence type="ECO:0000313" key="2">
    <source>
        <dbReference type="EMBL" id="RDK88249.1"/>
    </source>
</evidence>
<keyword evidence="1" id="KW-0812">Transmembrane</keyword>
<dbReference type="EMBL" id="QRAO01000001">
    <property type="protein sequence ID" value="RDK88249.1"/>
    <property type="molecule type" value="Genomic_DNA"/>
</dbReference>
<dbReference type="PANTHER" id="PTHR33802">
    <property type="entry name" value="SI:CH211-161H7.5-RELATED"/>
    <property type="match status" value="1"/>
</dbReference>
<feature type="transmembrane region" description="Helical" evidence="1">
    <location>
        <begin position="110"/>
        <end position="127"/>
    </location>
</feature>
<dbReference type="Proteomes" id="UP000255317">
    <property type="component" value="Unassembled WGS sequence"/>
</dbReference>